<name>A0AAW8RB58_CARDV</name>
<sequence>MIGFYAIVIVLSNWLQYKMFKTFLNPYALISFVYLFLIIINNYIAVNLYGFYKVEDITILYLLFFLFIVFLIGILFYIFSKKSGTIRLDTREYKLLISNRKRLILVLFYIGLIAKYVSLFQTIRTYGLDNLKGNAYGIFAHIGSFATILLPFVLIIYLQNKWKLYHLFGFILVLTNILIFGGKYVILITMVHIIVFYALINKVPTKKIIKYGFLIVLLSFSVFIVNYVIRPIFEMGYYNNNIIVGNLKFAFKHFFYYLLSPVIAMNDYFVNILDSSQGIPILFTVPINIFKAIFRLGNYIMPIYSETVPISYDLGTNVAGLFSEAVHTGGWVIAIVYVSSFFSFVYYFYLKMLNYSRNISLVSYLLGVVMFLFFCNFITVSGVFLNIIYLTFIEIMLRKKIVI</sequence>
<evidence type="ECO:0000313" key="3">
    <source>
        <dbReference type="Proteomes" id="UP001249945"/>
    </source>
</evidence>
<keyword evidence="1" id="KW-0472">Membrane</keyword>
<comment type="caution">
    <text evidence="2">The sequence shown here is derived from an EMBL/GenBank/DDBJ whole genome shotgun (WGS) entry which is preliminary data.</text>
</comment>
<feature type="transmembrane region" description="Helical" evidence="1">
    <location>
        <begin position="361"/>
        <end position="390"/>
    </location>
</feature>
<protein>
    <submittedName>
        <fullName evidence="2">Oligosaccharide repeat unit polymerase</fullName>
    </submittedName>
</protein>
<gene>
    <name evidence="2" type="ORF">MX635_03940</name>
</gene>
<feature type="transmembrane region" description="Helical" evidence="1">
    <location>
        <begin position="58"/>
        <end position="79"/>
    </location>
</feature>
<feature type="transmembrane region" description="Helical" evidence="1">
    <location>
        <begin position="254"/>
        <end position="273"/>
    </location>
</feature>
<reference evidence="2" key="1">
    <citation type="submission" date="2022-04" db="EMBL/GenBank/DDBJ databases">
        <title>Draft genome sequences of lactic acid bacteria (LAB) strains involved in meat spoilage.</title>
        <authorList>
            <person name="Palevich N."/>
        </authorList>
    </citation>
    <scope>NUCLEOTIDE SEQUENCE</scope>
    <source>
        <strain evidence="2">9-14</strain>
    </source>
</reference>
<dbReference type="EMBL" id="JALRMR010000003">
    <property type="protein sequence ID" value="MDT1973543.1"/>
    <property type="molecule type" value="Genomic_DNA"/>
</dbReference>
<accession>A0AAW8RB58</accession>
<dbReference type="RefSeq" id="WP_311780097.1">
    <property type="nucleotide sequence ID" value="NZ_JALRMR010000003.1"/>
</dbReference>
<evidence type="ECO:0000256" key="1">
    <source>
        <dbReference type="SAM" id="Phobius"/>
    </source>
</evidence>
<feature type="transmembrane region" description="Helical" evidence="1">
    <location>
        <begin position="331"/>
        <end position="349"/>
    </location>
</feature>
<feature type="transmembrane region" description="Helical" evidence="1">
    <location>
        <begin position="211"/>
        <end position="233"/>
    </location>
</feature>
<evidence type="ECO:0000313" key="2">
    <source>
        <dbReference type="EMBL" id="MDT1973543.1"/>
    </source>
</evidence>
<feature type="transmembrane region" description="Helical" evidence="1">
    <location>
        <begin position="170"/>
        <end position="199"/>
    </location>
</feature>
<feature type="transmembrane region" description="Helical" evidence="1">
    <location>
        <begin position="103"/>
        <end position="123"/>
    </location>
</feature>
<organism evidence="2 3">
    <name type="scientific">Carnobacterium divergens</name>
    <name type="common">Lactobacillus divergens</name>
    <dbReference type="NCBI Taxonomy" id="2748"/>
    <lineage>
        <taxon>Bacteria</taxon>
        <taxon>Bacillati</taxon>
        <taxon>Bacillota</taxon>
        <taxon>Bacilli</taxon>
        <taxon>Lactobacillales</taxon>
        <taxon>Carnobacteriaceae</taxon>
        <taxon>Carnobacterium</taxon>
    </lineage>
</organism>
<feature type="transmembrane region" description="Helical" evidence="1">
    <location>
        <begin position="27"/>
        <end position="52"/>
    </location>
</feature>
<keyword evidence="1" id="KW-0812">Transmembrane</keyword>
<dbReference type="AlphaFoldDB" id="A0AAW8RB58"/>
<feature type="transmembrane region" description="Helical" evidence="1">
    <location>
        <begin position="279"/>
        <end position="297"/>
    </location>
</feature>
<keyword evidence="1" id="KW-1133">Transmembrane helix</keyword>
<feature type="transmembrane region" description="Helical" evidence="1">
    <location>
        <begin position="135"/>
        <end position="158"/>
    </location>
</feature>
<dbReference type="Proteomes" id="UP001249945">
    <property type="component" value="Unassembled WGS sequence"/>
</dbReference>
<proteinExistence type="predicted"/>